<dbReference type="EMBL" id="STFF01000006">
    <property type="protein sequence ID" value="THU35813.1"/>
    <property type="molecule type" value="Genomic_DNA"/>
</dbReference>
<dbReference type="Pfam" id="PF18962">
    <property type="entry name" value="Por_Secre_tail"/>
    <property type="match status" value="1"/>
</dbReference>
<comment type="caution">
    <text evidence="3">The sequence shown here is derived from an EMBL/GenBank/DDBJ whole genome shotgun (WGS) entry which is preliminary data.</text>
</comment>
<evidence type="ECO:0000259" key="2">
    <source>
        <dbReference type="Pfam" id="PF18962"/>
    </source>
</evidence>
<dbReference type="InterPro" id="IPR026444">
    <property type="entry name" value="Secre_tail"/>
</dbReference>
<feature type="signal peptide" evidence="1">
    <location>
        <begin position="1"/>
        <end position="25"/>
    </location>
</feature>
<dbReference type="AlphaFoldDB" id="A0A4S8HKX8"/>
<evidence type="ECO:0000256" key="1">
    <source>
        <dbReference type="SAM" id="SignalP"/>
    </source>
</evidence>
<evidence type="ECO:0000313" key="4">
    <source>
        <dbReference type="Proteomes" id="UP000306918"/>
    </source>
</evidence>
<feature type="chain" id="PRO_5020636485" evidence="1">
    <location>
        <begin position="26"/>
        <end position="386"/>
    </location>
</feature>
<sequence>MIRKKCIGNVTLKLLAALSPVWVNAQGIYIGAGANLVANGNVKIVLNNAGLVTNGNFTAGQSNVIFSGTASSIQPSVGGNSTASFNDVTINRFFNKVVLNGDITIQGVLTLAQGNVELNNHTLDLITTGSITGEKLTSRITGVGGGAVRKSIDLNAPQAINPGNIGIAITSAASLGQTVITRTHVPQPMPNGATGIKRVFSITPANNTALNGTIRFNYIDAEFSGVSESNLVFWTRANVGSNWLLMKRDSINTTLNFVIKSGIENFAEYTLAPEIADEKLTSTTNTVTRVSTTTNDQKVLPYALQTSAHIYPNPLQEQFVVEITGNHDKELVIGLYNQYGQLLQTKKTACKAGVNRIPWNMSSYANGIYYLVFENEGMKSIKVVKQ</sequence>
<keyword evidence="1" id="KW-0732">Signal</keyword>
<reference evidence="3 4" key="1">
    <citation type="submission" date="2019-04" db="EMBL/GenBank/DDBJ databases">
        <title>Niastella caeni sp. nov., isolated from activated sludge.</title>
        <authorList>
            <person name="Sheng M."/>
        </authorList>
    </citation>
    <scope>NUCLEOTIDE SEQUENCE [LARGE SCALE GENOMIC DNA]</scope>
    <source>
        <strain evidence="3 4">HX-2-15</strain>
    </source>
</reference>
<name>A0A4S8HKX8_9BACT</name>
<accession>A0A4S8HKX8</accession>
<dbReference type="NCBIfam" id="TIGR04183">
    <property type="entry name" value="Por_Secre_tail"/>
    <property type="match status" value="1"/>
</dbReference>
<gene>
    <name evidence="3" type="ORF">FAM09_20650</name>
</gene>
<proteinExistence type="predicted"/>
<dbReference type="RefSeq" id="WP_136579054.1">
    <property type="nucleotide sequence ID" value="NZ_STFF01000006.1"/>
</dbReference>
<organism evidence="3 4">
    <name type="scientific">Niastella caeni</name>
    <dbReference type="NCBI Taxonomy" id="2569763"/>
    <lineage>
        <taxon>Bacteria</taxon>
        <taxon>Pseudomonadati</taxon>
        <taxon>Bacteroidota</taxon>
        <taxon>Chitinophagia</taxon>
        <taxon>Chitinophagales</taxon>
        <taxon>Chitinophagaceae</taxon>
        <taxon>Niastella</taxon>
    </lineage>
</organism>
<dbReference type="Proteomes" id="UP000306918">
    <property type="component" value="Unassembled WGS sequence"/>
</dbReference>
<evidence type="ECO:0000313" key="3">
    <source>
        <dbReference type="EMBL" id="THU35813.1"/>
    </source>
</evidence>
<keyword evidence="4" id="KW-1185">Reference proteome</keyword>
<feature type="domain" description="Secretion system C-terminal sorting" evidence="2">
    <location>
        <begin position="310"/>
        <end position="381"/>
    </location>
</feature>
<protein>
    <submittedName>
        <fullName evidence="3">T9SS type A sorting domain-containing protein</fullName>
    </submittedName>
</protein>
<dbReference type="OrthoDB" id="671358at2"/>